<accession>A0A918EIY8</accession>
<keyword evidence="2" id="KW-1185">Reference proteome</keyword>
<organism evidence="1 2">
    <name type="scientific">Saccharothrix coeruleofusca</name>
    <dbReference type="NCBI Taxonomy" id="33919"/>
    <lineage>
        <taxon>Bacteria</taxon>
        <taxon>Bacillati</taxon>
        <taxon>Actinomycetota</taxon>
        <taxon>Actinomycetes</taxon>
        <taxon>Pseudonocardiales</taxon>
        <taxon>Pseudonocardiaceae</taxon>
        <taxon>Saccharothrix</taxon>
    </lineage>
</organism>
<dbReference type="AlphaFoldDB" id="A0A918EIY8"/>
<gene>
    <name evidence="1" type="ORF">GCM10010185_71360</name>
</gene>
<dbReference type="EMBL" id="BMRG01000035">
    <property type="protein sequence ID" value="GGP87458.1"/>
    <property type="molecule type" value="Genomic_DNA"/>
</dbReference>
<reference evidence="1" key="1">
    <citation type="journal article" date="2014" name="Int. J. Syst. Evol. Microbiol.">
        <title>Complete genome sequence of Corynebacterium casei LMG S-19264T (=DSM 44701T), isolated from a smear-ripened cheese.</title>
        <authorList>
            <consortium name="US DOE Joint Genome Institute (JGI-PGF)"/>
            <person name="Walter F."/>
            <person name="Albersmeier A."/>
            <person name="Kalinowski J."/>
            <person name="Ruckert C."/>
        </authorList>
    </citation>
    <scope>NUCLEOTIDE SEQUENCE</scope>
    <source>
        <strain evidence="1">JCM 3313</strain>
    </source>
</reference>
<reference evidence="1" key="2">
    <citation type="submission" date="2020-09" db="EMBL/GenBank/DDBJ databases">
        <authorList>
            <person name="Sun Q."/>
            <person name="Ohkuma M."/>
        </authorList>
    </citation>
    <scope>NUCLEOTIDE SEQUENCE</scope>
    <source>
        <strain evidence="1">JCM 3313</strain>
    </source>
</reference>
<proteinExistence type="predicted"/>
<evidence type="ECO:0000313" key="1">
    <source>
        <dbReference type="EMBL" id="GGP87458.1"/>
    </source>
</evidence>
<name>A0A918EIY8_9PSEU</name>
<protein>
    <submittedName>
        <fullName evidence="1">Uncharacterized protein</fullName>
    </submittedName>
</protein>
<comment type="caution">
    <text evidence="1">The sequence shown here is derived from an EMBL/GenBank/DDBJ whole genome shotgun (WGS) entry which is preliminary data.</text>
</comment>
<sequence length="326" mass="36553">MTTRALYCPQNRELDLSELSASDYRLIRSLRGRLHRGDRVLLCLEPVEPGQDELFVQESGGNCYAVHFDGDRAHLVSRESDEHKWQKEYWYRAAEDAGHSAQVQYSTRRGTVLDVAIHAAVRTGVELRRAHTNARVAADRTAKAHRAGWLSLWFADADHAPSWFHRIPSVGYNRISWDALPPRRAATATGLKEVEPVKCTIRAFDRCPAGKRLHCGEFHPDLKPWRGVTVDQVAAMVPAGRAVALATSRGLVYVVPRESLDRYQELTGRTGLYVPGPDPHAAVPVPARQEGASPCLECKRCGQDLLLIRPGRELCERCHPTMRSDR</sequence>
<dbReference type="RefSeq" id="WP_189227740.1">
    <property type="nucleotide sequence ID" value="NZ_BMRG01000035.1"/>
</dbReference>
<evidence type="ECO:0000313" key="2">
    <source>
        <dbReference type="Proteomes" id="UP000639606"/>
    </source>
</evidence>
<dbReference type="Proteomes" id="UP000639606">
    <property type="component" value="Unassembled WGS sequence"/>
</dbReference>